<feature type="domain" description="MADF" evidence="2">
    <location>
        <begin position="5"/>
        <end position="93"/>
    </location>
</feature>
<accession>A0A8S4SPY5</accession>
<dbReference type="GO" id="GO:0003677">
    <property type="term" value="F:DNA binding"/>
    <property type="evidence" value="ECO:0007669"/>
    <property type="project" value="InterPro"/>
</dbReference>
<dbReference type="GO" id="GO:0005667">
    <property type="term" value="C:transcription regulator complex"/>
    <property type="evidence" value="ECO:0007669"/>
    <property type="project" value="TreeGrafter"/>
</dbReference>
<dbReference type="PANTHER" id="PTHR12243:SF67">
    <property type="entry name" value="COREPRESSOR OF PANGOLIN, ISOFORM A-RELATED"/>
    <property type="match status" value="1"/>
</dbReference>
<protein>
    <submittedName>
        <fullName evidence="3">Jg9238 protein</fullName>
    </submittedName>
</protein>
<dbReference type="InterPro" id="IPR006578">
    <property type="entry name" value="MADF-dom"/>
</dbReference>
<evidence type="ECO:0000313" key="3">
    <source>
        <dbReference type="EMBL" id="CAH2268702.1"/>
    </source>
</evidence>
<dbReference type="EMBL" id="CAKXAJ010026459">
    <property type="protein sequence ID" value="CAH2268702.1"/>
    <property type="molecule type" value="Genomic_DNA"/>
</dbReference>
<dbReference type="GO" id="GO:0006357">
    <property type="term" value="P:regulation of transcription by RNA polymerase II"/>
    <property type="evidence" value="ECO:0007669"/>
    <property type="project" value="TreeGrafter"/>
</dbReference>
<comment type="caution">
    <text evidence="3">The sequence shown here is derived from an EMBL/GenBank/DDBJ whole genome shotgun (WGS) entry which is preliminary data.</text>
</comment>
<sequence>MYDEKLIECVKKYPVLYDMSDPKYLDSKYKISVWTAIASEINETSNACKNRWTNIRDQFKRNLNKRKTKSGQAVYIKKYKYEEELEFLLPHIQNRNTVSNEYESVSEESRHDIESNETAENDYDVPIVPLTDNRTHNHSTSQSTLQNITQVNASQSRKRHRNHASRSLEQPSASVSQTIMEYIINNNKEKAENLHPIDAFLKGLAPTVKQFSPYYQHLARGRIFQVVQDLELEQLSAEPKSFAVSSPLQSSPNQSPESPHSQSQ</sequence>
<dbReference type="PROSITE" id="PS51029">
    <property type="entry name" value="MADF"/>
    <property type="match status" value="1"/>
</dbReference>
<proteinExistence type="predicted"/>
<feature type="compositionally biased region" description="Low complexity" evidence="1">
    <location>
        <begin position="245"/>
        <end position="264"/>
    </location>
</feature>
<dbReference type="InterPro" id="IPR039353">
    <property type="entry name" value="TF_Adf1"/>
</dbReference>
<evidence type="ECO:0000313" key="4">
    <source>
        <dbReference type="Proteomes" id="UP000838756"/>
    </source>
</evidence>
<evidence type="ECO:0000259" key="2">
    <source>
        <dbReference type="PROSITE" id="PS51029"/>
    </source>
</evidence>
<name>A0A8S4SPY5_9NEOP</name>
<feature type="region of interest" description="Disordered" evidence="1">
    <location>
        <begin position="100"/>
        <end position="173"/>
    </location>
</feature>
<dbReference type="Gene3D" id="1.10.10.60">
    <property type="entry name" value="Homeodomain-like"/>
    <property type="match status" value="1"/>
</dbReference>
<feature type="region of interest" description="Disordered" evidence="1">
    <location>
        <begin position="239"/>
        <end position="264"/>
    </location>
</feature>
<dbReference type="PANTHER" id="PTHR12243">
    <property type="entry name" value="MADF DOMAIN TRANSCRIPTION FACTOR"/>
    <property type="match status" value="1"/>
</dbReference>
<dbReference type="InterPro" id="IPR001005">
    <property type="entry name" value="SANT/Myb"/>
</dbReference>
<reference evidence="3" key="1">
    <citation type="submission" date="2022-03" db="EMBL/GenBank/DDBJ databases">
        <authorList>
            <person name="Lindestad O."/>
        </authorList>
    </citation>
    <scope>NUCLEOTIDE SEQUENCE</scope>
</reference>
<dbReference type="Pfam" id="PF02944">
    <property type="entry name" value="BESS"/>
    <property type="match status" value="1"/>
</dbReference>
<keyword evidence="4" id="KW-1185">Reference proteome</keyword>
<gene>
    <name evidence="3" type="primary">jg9238</name>
    <name evidence="3" type="ORF">PAEG_LOCUS27033</name>
</gene>
<dbReference type="AlphaFoldDB" id="A0A8S4SPY5"/>
<dbReference type="Pfam" id="PF10545">
    <property type="entry name" value="MADF_DNA_bdg"/>
    <property type="match status" value="1"/>
</dbReference>
<dbReference type="SMART" id="SM00595">
    <property type="entry name" value="MADF"/>
    <property type="match status" value="1"/>
</dbReference>
<dbReference type="GO" id="GO:0005634">
    <property type="term" value="C:nucleus"/>
    <property type="evidence" value="ECO:0007669"/>
    <property type="project" value="TreeGrafter"/>
</dbReference>
<dbReference type="OrthoDB" id="6433782at2759"/>
<dbReference type="Proteomes" id="UP000838756">
    <property type="component" value="Unassembled WGS sequence"/>
</dbReference>
<feature type="compositionally biased region" description="Polar residues" evidence="1">
    <location>
        <begin position="138"/>
        <end position="155"/>
    </location>
</feature>
<evidence type="ECO:0000256" key="1">
    <source>
        <dbReference type="SAM" id="MobiDB-lite"/>
    </source>
</evidence>
<dbReference type="InterPro" id="IPR004210">
    <property type="entry name" value="BESS_motif"/>
</dbReference>
<organism evidence="3 4">
    <name type="scientific">Pararge aegeria aegeria</name>
    <dbReference type="NCBI Taxonomy" id="348720"/>
    <lineage>
        <taxon>Eukaryota</taxon>
        <taxon>Metazoa</taxon>
        <taxon>Ecdysozoa</taxon>
        <taxon>Arthropoda</taxon>
        <taxon>Hexapoda</taxon>
        <taxon>Insecta</taxon>
        <taxon>Pterygota</taxon>
        <taxon>Neoptera</taxon>
        <taxon>Endopterygota</taxon>
        <taxon>Lepidoptera</taxon>
        <taxon>Glossata</taxon>
        <taxon>Ditrysia</taxon>
        <taxon>Papilionoidea</taxon>
        <taxon>Nymphalidae</taxon>
        <taxon>Satyrinae</taxon>
        <taxon>Satyrini</taxon>
        <taxon>Parargina</taxon>
        <taxon>Pararge</taxon>
    </lineage>
</organism>
<dbReference type="CDD" id="cd00167">
    <property type="entry name" value="SANT"/>
    <property type="match status" value="1"/>
</dbReference>